<dbReference type="Proteomes" id="UP000479710">
    <property type="component" value="Unassembled WGS sequence"/>
</dbReference>
<protein>
    <submittedName>
        <fullName evidence="2">Uncharacterized protein</fullName>
    </submittedName>
</protein>
<dbReference type="EMBL" id="SPHZ02000003">
    <property type="protein sequence ID" value="KAF0923660.1"/>
    <property type="molecule type" value="Genomic_DNA"/>
</dbReference>
<comment type="caution">
    <text evidence="2">The sequence shown here is derived from an EMBL/GenBank/DDBJ whole genome shotgun (WGS) entry which is preliminary data.</text>
</comment>
<organism evidence="2 3">
    <name type="scientific">Oryza meyeriana var. granulata</name>
    <dbReference type="NCBI Taxonomy" id="110450"/>
    <lineage>
        <taxon>Eukaryota</taxon>
        <taxon>Viridiplantae</taxon>
        <taxon>Streptophyta</taxon>
        <taxon>Embryophyta</taxon>
        <taxon>Tracheophyta</taxon>
        <taxon>Spermatophyta</taxon>
        <taxon>Magnoliopsida</taxon>
        <taxon>Liliopsida</taxon>
        <taxon>Poales</taxon>
        <taxon>Poaceae</taxon>
        <taxon>BOP clade</taxon>
        <taxon>Oryzoideae</taxon>
        <taxon>Oryzeae</taxon>
        <taxon>Oryzinae</taxon>
        <taxon>Oryza</taxon>
        <taxon>Oryza meyeriana</taxon>
    </lineage>
</organism>
<dbReference type="AlphaFoldDB" id="A0A6G1EFR7"/>
<evidence type="ECO:0000313" key="3">
    <source>
        <dbReference type="Proteomes" id="UP000479710"/>
    </source>
</evidence>
<sequence length="65" mass="7102">MVELTGEEREVRSWSKSRPAGEEGVGQEGERHDNMLRGGHPARRYHCRLHACPPSSSRSGTGGAT</sequence>
<feature type="region of interest" description="Disordered" evidence="1">
    <location>
        <begin position="1"/>
        <end position="40"/>
    </location>
</feature>
<accession>A0A6G1EFR7</accession>
<keyword evidence="3" id="KW-1185">Reference proteome</keyword>
<name>A0A6G1EFR7_9ORYZ</name>
<reference evidence="2 3" key="1">
    <citation type="submission" date="2019-11" db="EMBL/GenBank/DDBJ databases">
        <title>Whole genome sequence of Oryza granulata.</title>
        <authorList>
            <person name="Li W."/>
        </authorList>
    </citation>
    <scope>NUCLEOTIDE SEQUENCE [LARGE SCALE GENOMIC DNA]</scope>
    <source>
        <strain evidence="3">cv. Menghai</strain>
        <tissue evidence="2">Leaf</tissue>
    </source>
</reference>
<gene>
    <name evidence="2" type="ORF">E2562_006640</name>
</gene>
<evidence type="ECO:0000313" key="2">
    <source>
        <dbReference type="EMBL" id="KAF0923660.1"/>
    </source>
</evidence>
<evidence type="ECO:0000256" key="1">
    <source>
        <dbReference type="SAM" id="MobiDB-lite"/>
    </source>
</evidence>
<feature type="compositionally biased region" description="Basic and acidic residues" evidence="1">
    <location>
        <begin position="1"/>
        <end position="13"/>
    </location>
</feature>
<proteinExistence type="predicted"/>